<name>A0ABY3X0Y3_9GAMM</name>
<evidence type="ECO:0000313" key="2">
    <source>
        <dbReference type="EMBL" id="UNM95545.1"/>
    </source>
</evidence>
<feature type="domain" description="ABM" evidence="1">
    <location>
        <begin position="2"/>
        <end position="91"/>
    </location>
</feature>
<dbReference type="GO" id="GO:0004497">
    <property type="term" value="F:monooxygenase activity"/>
    <property type="evidence" value="ECO:0007669"/>
    <property type="project" value="UniProtKB-KW"/>
</dbReference>
<protein>
    <submittedName>
        <fullName evidence="2">Antibiotic biosynthesis monooxygenase</fullName>
    </submittedName>
</protein>
<dbReference type="SUPFAM" id="SSF54909">
    <property type="entry name" value="Dimeric alpha+beta barrel"/>
    <property type="match status" value="1"/>
</dbReference>
<dbReference type="Proteomes" id="UP000829542">
    <property type="component" value="Chromosome"/>
</dbReference>
<dbReference type="RefSeq" id="WP_242147896.1">
    <property type="nucleotide sequence ID" value="NZ_CP093379.1"/>
</dbReference>
<proteinExistence type="predicted"/>
<dbReference type="EMBL" id="CP093379">
    <property type="protein sequence ID" value="UNM95545.1"/>
    <property type="molecule type" value="Genomic_DNA"/>
</dbReference>
<dbReference type="InterPro" id="IPR050744">
    <property type="entry name" value="AI-2_Isomerase_LsrG"/>
</dbReference>
<reference evidence="2 3" key="1">
    <citation type="submission" date="2022-03" db="EMBL/GenBank/DDBJ databases">
        <title>Ignatzschineria rhizosphaerae HR5S32.</title>
        <authorList>
            <person name="Sun J.Q."/>
            <person name="Feng J.Y."/>
        </authorList>
    </citation>
    <scope>NUCLEOTIDE SEQUENCE [LARGE SCALE GENOMIC DNA]</scope>
    <source>
        <strain evidence="2 3">HR5S32</strain>
    </source>
</reference>
<keyword evidence="3" id="KW-1185">Reference proteome</keyword>
<dbReference type="PANTHER" id="PTHR33336">
    <property type="entry name" value="QUINOL MONOOXYGENASE YGIN-RELATED"/>
    <property type="match status" value="1"/>
</dbReference>
<dbReference type="Gene3D" id="3.30.70.100">
    <property type="match status" value="1"/>
</dbReference>
<dbReference type="InterPro" id="IPR007138">
    <property type="entry name" value="ABM_dom"/>
</dbReference>
<organism evidence="2 3">
    <name type="scientific">Ignatzschineria rhizosphaerae</name>
    <dbReference type="NCBI Taxonomy" id="2923279"/>
    <lineage>
        <taxon>Bacteria</taxon>
        <taxon>Pseudomonadati</taxon>
        <taxon>Pseudomonadota</taxon>
        <taxon>Gammaproteobacteria</taxon>
        <taxon>Cardiobacteriales</taxon>
        <taxon>Ignatzschineriaceae</taxon>
        <taxon>Ignatzschineria</taxon>
    </lineage>
</organism>
<keyword evidence="2" id="KW-0503">Monooxygenase</keyword>
<dbReference type="Pfam" id="PF03992">
    <property type="entry name" value="ABM"/>
    <property type="match status" value="1"/>
</dbReference>
<dbReference type="PANTHER" id="PTHR33336:SF3">
    <property type="entry name" value="ABM DOMAIN-CONTAINING PROTEIN"/>
    <property type="match status" value="1"/>
</dbReference>
<gene>
    <name evidence="2" type="ORF">MMG00_09960</name>
</gene>
<dbReference type="PROSITE" id="PS51725">
    <property type="entry name" value="ABM"/>
    <property type="match status" value="1"/>
</dbReference>
<sequence>MLKLIAEDYIDPAKIEFVLPLYEELVEKTRQEPGCISYELCQDLKNPGHFVFIEAWKDYDALDAHVASEHFQRLVPQIDAYTVGEARFTHLEKRF</sequence>
<dbReference type="InterPro" id="IPR011008">
    <property type="entry name" value="Dimeric_a/b-barrel"/>
</dbReference>
<keyword evidence="2" id="KW-0560">Oxidoreductase</keyword>
<evidence type="ECO:0000313" key="3">
    <source>
        <dbReference type="Proteomes" id="UP000829542"/>
    </source>
</evidence>
<evidence type="ECO:0000259" key="1">
    <source>
        <dbReference type="PROSITE" id="PS51725"/>
    </source>
</evidence>
<accession>A0ABY3X0Y3</accession>